<sequence length="258" mass="27875">MRKFLLLTPLLILLAGCGNQMMRQPAFKPLDTPRAASPAAAIPFSPGPPSWDAAPRTAAFGDNAGQTDPAGSAMKEPVLPGPNLSDMARQMAAPRSVDNIRNPLVTSSTVIHSGRTIFMNRCVQCHNASGHGMGPIGGYLAPPPPDLAASITQKRSDGAIFWQITMGQGKMPGFRHWTTPAQRWSLVAYVRSLKNGGAPPADARRTDYPVYGSIGFETGDPSKPFKELPAAGNDMVIRRNLEATQLWRNRWKGQIHAR</sequence>
<dbReference type="Proteomes" id="UP000287394">
    <property type="component" value="Chromosome"/>
</dbReference>
<dbReference type="GO" id="GO:0009055">
    <property type="term" value="F:electron transfer activity"/>
    <property type="evidence" value="ECO:0007669"/>
    <property type="project" value="InterPro"/>
</dbReference>
<dbReference type="SUPFAM" id="SSF46626">
    <property type="entry name" value="Cytochrome c"/>
    <property type="match status" value="1"/>
</dbReference>
<gene>
    <name evidence="3" type="ORF">CCAX7_61340</name>
</gene>
<keyword evidence="4" id="KW-1185">Reference proteome</keyword>
<feature type="chain" id="PRO_5044305100" evidence="2">
    <location>
        <begin position="21"/>
        <end position="258"/>
    </location>
</feature>
<dbReference type="InterPro" id="IPR009056">
    <property type="entry name" value="Cyt_c-like_dom"/>
</dbReference>
<accession>A0A402CWA7</accession>
<evidence type="ECO:0000313" key="3">
    <source>
        <dbReference type="EMBL" id="BDI34083.1"/>
    </source>
</evidence>
<feature type="signal peptide" evidence="2">
    <location>
        <begin position="1"/>
        <end position="20"/>
    </location>
</feature>
<dbReference type="KEGG" id="ccot:CCAX7_61340"/>
<name>A0A402CWA7_9BACT</name>
<feature type="compositionally biased region" description="Low complexity" evidence="1">
    <location>
        <begin position="33"/>
        <end position="44"/>
    </location>
</feature>
<dbReference type="PROSITE" id="PS51007">
    <property type="entry name" value="CYTC"/>
    <property type="match status" value="1"/>
</dbReference>
<keyword evidence="2" id="KW-0732">Signal</keyword>
<dbReference type="PROSITE" id="PS51257">
    <property type="entry name" value="PROKAR_LIPOPROTEIN"/>
    <property type="match status" value="1"/>
</dbReference>
<protein>
    <submittedName>
        <fullName evidence="3">Uncharacterized protein</fullName>
    </submittedName>
</protein>
<dbReference type="GO" id="GO:0020037">
    <property type="term" value="F:heme binding"/>
    <property type="evidence" value="ECO:0007669"/>
    <property type="project" value="InterPro"/>
</dbReference>
<evidence type="ECO:0000256" key="2">
    <source>
        <dbReference type="SAM" id="SignalP"/>
    </source>
</evidence>
<evidence type="ECO:0000256" key="1">
    <source>
        <dbReference type="SAM" id="MobiDB-lite"/>
    </source>
</evidence>
<proteinExistence type="predicted"/>
<evidence type="ECO:0000313" key="4">
    <source>
        <dbReference type="Proteomes" id="UP000287394"/>
    </source>
</evidence>
<dbReference type="OrthoDB" id="9773456at2"/>
<dbReference type="EMBL" id="AP025739">
    <property type="protein sequence ID" value="BDI34083.1"/>
    <property type="molecule type" value="Genomic_DNA"/>
</dbReference>
<reference evidence="3 4" key="1">
    <citation type="journal article" date="2019" name="Int. J. Syst. Evol. Microbiol.">
        <title>Capsulimonas corticalis gen. nov., sp. nov., an aerobic capsulated bacterium, of a novel bacterial order, Capsulimonadales ord. nov., of the class Armatimonadia of the phylum Armatimonadetes.</title>
        <authorList>
            <person name="Li J."/>
            <person name="Kudo C."/>
            <person name="Tonouchi A."/>
        </authorList>
    </citation>
    <scope>NUCLEOTIDE SEQUENCE [LARGE SCALE GENOMIC DNA]</scope>
    <source>
        <strain evidence="3 4">AX-7</strain>
    </source>
</reference>
<dbReference type="RefSeq" id="WP_119321630.1">
    <property type="nucleotide sequence ID" value="NZ_AP025739.1"/>
</dbReference>
<dbReference type="InterPro" id="IPR036909">
    <property type="entry name" value="Cyt_c-like_dom_sf"/>
</dbReference>
<organism evidence="3 4">
    <name type="scientific">Capsulimonas corticalis</name>
    <dbReference type="NCBI Taxonomy" id="2219043"/>
    <lineage>
        <taxon>Bacteria</taxon>
        <taxon>Bacillati</taxon>
        <taxon>Armatimonadota</taxon>
        <taxon>Armatimonadia</taxon>
        <taxon>Capsulimonadales</taxon>
        <taxon>Capsulimonadaceae</taxon>
        <taxon>Capsulimonas</taxon>
    </lineage>
</organism>
<dbReference type="Pfam" id="PF13442">
    <property type="entry name" value="Cytochrome_CBB3"/>
    <property type="match status" value="1"/>
</dbReference>
<dbReference type="Gene3D" id="1.10.760.10">
    <property type="entry name" value="Cytochrome c-like domain"/>
    <property type="match status" value="1"/>
</dbReference>
<feature type="region of interest" description="Disordered" evidence="1">
    <location>
        <begin position="31"/>
        <end position="77"/>
    </location>
</feature>
<dbReference type="AlphaFoldDB" id="A0A402CWA7"/>